<feature type="signal peptide" evidence="15">
    <location>
        <begin position="1"/>
        <end position="19"/>
    </location>
</feature>
<dbReference type="Pfam" id="PF00086">
    <property type="entry name" value="Thyroglobulin_1"/>
    <property type="match status" value="1"/>
</dbReference>
<evidence type="ECO:0000256" key="13">
    <source>
        <dbReference type="PROSITE-ProRule" id="PRU00461"/>
    </source>
</evidence>
<dbReference type="PROSITE" id="PS50026">
    <property type="entry name" value="EGF_3"/>
    <property type="match status" value="3"/>
</dbReference>
<dbReference type="Gene3D" id="2.40.155.10">
    <property type="entry name" value="Green fluorescent protein"/>
    <property type="match status" value="1"/>
</dbReference>
<dbReference type="SUPFAM" id="SSF54511">
    <property type="entry name" value="GFP-like"/>
    <property type="match status" value="1"/>
</dbReference>
<dbReference type="SMART" id="SM00181">
    <property type="entry name" value="EGF"/>
    <property type="match status" value="5"/>
</dbReference>
<dbReference type="CDD" id="cd00054">
    <property type="entry name" value="EGF_CA"/>
    <property type="match status" value="2"/>
</dbReference>
<feature type="domain" description="NIDO" evidence="19">
    <location>
        <begin position="95"/>
        <end position="257"/>
    </location>
</feature>
<dbReference type="GO" id="GO:0005509">
    <property type="term" value="F:calcium ion binding"/>
    <property type="evidence" value="ECO:0007669"/>
    <property type="project" value="InterPro"/>
</dbReference>
<keyword evidence="9" id="KW-0130">Cell adhesion</keyword>
<gene>
    <name evidence="20" type="primary">LOC107702022</name>
</gene>
<evidence type="ECO:0000256" key="9">
    <source>
        <dbReference type="ARBA" id="ARBA00022889"/>
    </source>
</evidence>
<dbReference type="GO" id="GO:0030855">
    <property type="term" value="P:epithelial cell differentiation"/>
    <property type="evidence" value="ECO:0007669"/>
    <property type="project" value="UniProtKB-ARBA"/>
</dbReference>
<dbReference type="Gene3D" id="2.120.10.30">
    <property type="entry name" value="TolB, C-terminal domain"/>
    <property type="match status" value="1"/>
</dbReference>
<feature type="repeat" description="LDL-receptor class B" evidence="13">
    <location>
        <begin position="927"/>
        <end position="969"/>
    </location>
</feature>
<evidence type="ECO:0000256" key="8">
    <source>
        <dbReference type="ARBA" id="ARBA00022869"/>
    </source>
</evidence>
<feature type="domain" description="Nidogen G2 beta-barrel" evidence="17">
    <location>
        <begin position="398"/>
        <end position="631"/>
    </location>
</feature>
<dbReference type="Gene3D" id="2.10.25.10">
    <property type="entry name" value="Laminin"/>
    <property type="match status" value="4"/>
</dbReference>
<dbReference type="InterPro" id="IPR018097">
    <property type="entry name" value="EGF_Ca-bd_CS"/>
</dbReference>
<keyword evidence="7" id="KW-0106">Calcium</keyword>
<dbReference type="Pfam" id="PF06119">
    <property type="entry name" value="NIDO"/>
    <property type="match status" value="1"/>
</dbReference>
<dbReference type="PROSITE" id="PS00010">
    <property type="entry name" value="ASX_HYDROXYL"/>
    <property type="match status" value="2"/>
</dbReference>
<name>A0A671LZD1_9TELE</name>
<dbReference type="InterPro" id="IPR000152">
    <property type="entry name" value="EGF-type_Asp/Asn_hydroxyl_site"/>
</dbReference>
<dbReference type="Pfam" id="PF00058">
    <property type="entry name" value="Ldl_recept_b"/>
    <property type="match status" value="2"/>
</dbReference>
<dbReference type="SUPFAM" id="SSF57196">
    <property type="entry name" value="EGF/Laminin"/>
    <property type="match status" value="1"/>
</dbReference>
<dbReference type="InterPro" id="IPR026823">
    <property type="entry name" value="cEGF"/>
</dbReference>
<dbReference type="InterPro" id="IPR006605">
    <property type="entry name" value="G2_nidogen/fibulin_G2F"/>
</dbReference>
<dbReference type="InterPro" id="IPR000716">
    <property type="entry name" value="Thyroglobulin_1"/>
</dbReference>
<dbReference type="FunFam" id="2.120.10.30:FF:000241">
    <property type="entry name" value="Low-density lipoprotein receptor-related protein 6"/>
    <property type="match status" value="1"/>
</dbReference>
<evidence type="ECO:0000256" key="3">
    <source>
        <dbReference type="ARBA" id="ARBA00022530"/>
    </source>
</evidence>
<keyword evidence="3" id="KW-0272">Extracellular matrix</keyword>
<dbReference type="InterPro" id="IPR000742">
    <property type="entry name" value="EGF"/>
</dbReference>
<dbReference type="InterPro" id="IPR009017">
    <property type="entry name" value="GFP"/>
</dbReference>
<evidence type="ECO:0000256" key="2">
    <source>
        <dbReference type="ARBA" id="ARBA00022525"/>
    </source>
</evidence>
<feature type="repeat" description="LDL-receptor class B" evidence="13">
    <location>
        <begin position="970"/>
        <end position="1014"/>
    </location>
</feature>
<dbReference type="SMART" id="SM00135">
    <property type="entry name" value="LY"/>
    <property type="match status" value="4"/>
</dbReference>
<dbReference type="CDD" id="cd00255">
    <property type="entry name" value="nidG2"/>
    <property type="match status" value="1"/>
</dbReference>
<dbReference type="InterPro" id="IPR050778">
    <property type="entry name" value="Cueball_EGF_LRP_Nidogen"/>
</dbReference>
<dbReference type="PROSITE" id="PS00484">
    <property type="entry name" value="THYROGLOBULIN_1_1"/>
    <property type="match status" value="1"/>
</dbReference>
<evidence type="ECO:0000256" key="15">
    <source>
        <dbReference type="SAM" id="SignalP"/>
    </source>
</evidence>
<dbReference type="InterPro" id="IPR011042">
    <property type="entry name" value="6-blade_b-propeller_TolB-like"/>
</dbReference>
<dbReference type="SUPFAM" id="SSF57184">
    <property type="entry name" value="Growth factor receptor domain"/>
    <property type="match status" value="2"/>
</dbReference>
<evidence type="ECO:0000256" key="4">
    <source>
        <dbReference type="ARBA" id="ARBA00022536"/>
    </source>
</evidence>
<dbReference type="GO" id="GO:0017147">
    <property type="term" value="F:Wnt-protein binding"/>
    <property type="evidence" value="ECO:0007669"/>
    <property type="project" value="TreeGrafter"/>
</dbReference>
<evidence type="ECO:0000256" key="12">
    <source>
        <dbReference type="PROSITE-ProRule" id="PRU00076"/>
    </source>
</evidence>
<comment type="caution">
    <text evidence="12">Lacks conserved residue(s) required for the propagation of feature annotation.</text>
</comment>
<reference evidence="20" key="1">
    <citation type="submission" date="2025-08" db="UniProtKB">
        <authorList>
            <consortium name="Ensembl"/>
        </authorList>
    </citation>
    <scope>IDENTIFICATION</scope>
</reference>
<dbReference type="Ensembl" id="ENSSANT00000027578.1">
    <property type="protein sequence ID" value="ENSSANP00000025896.1"/>
    <property type="gene ID" value="ENSSANG00000013329.1"/>
</dbReference>
<keyword evidence="10 14" id="KW-1015">Disulfide bond</keyword>
<dbReference type="GO" id="GO:0005604">
    <property type="term" value="C:basement membrane"/>
    <property type="evidence" value="ECO:0007669"/>
    <property type="project" value="UniProtKB-SubCell"/>
</dbReference>
<dbReference type="FunFam" id="2.10.25.10:FF:000038">
    <property type="entry name" value="Fibrillin 2"/>
    <property type="match status" value="1"/>
</dbReference>
<dbReference type="Pfam" id="PF12662">
    <property type="entry name" value="cEGF"/>
    <property type="match status" value="1"/>
</dbReference>
<sequence length="1143" mass="126554">IMALLRSVGLLALLVSVRCLNREQLFDYGIRFGDQILDSGTDSVRELELEQTLFFFKGTFDKVYVNTNGFISLTNPTDESEYLGKMPASFGMIAAFLGDLDTTDGAGYVYFRQDKSPDVLQRAAEHIGQAFPSDDEIEPTRAIIVTWENVAPQGERGTGGEYRNTFQLVVANMESASYTILLYPEESMQFGSTLIDDEDQLVEVGFNEGKVPGWFGWATTQGSYYRISEDSEESISALAQETNSGRPGVWVYEIGKSPLFTSITPGEVTEVTSEETVVDSPVPEPSVPWIRQREELQTSEAPYEMLTTSPEPFGESSTPDELQHRYVQPQQRPQNPQVLIIDEDELNVDVFSYNYETCSSNKHKCSVFADCRDYADGFCCHCKPGYYGNGKDCVAEGKPQRMNGKVSGRIYVGGSPSPVEFSNNDLHSYVVTNDGRAYIAISSIPSSVGPSLQPLLALGEAIGWAFALQQPDYHNGFSIIGGVFTRQAEVVFQPGNERLSIRQEFSGIDEHDHLLISTELDGRIPEVPRGATVQIEPYSEIYQHSSNLITSSSRRDYIVSMPDGSVRTLSFLWTQNIKFQSCPHEEVLSAVPVSQQLSVDQIFVMYDSSNQLIRFAMSNKIGSIHSGIPEQNPCFTGRHGCDTNAVCRAAQGKDFTCECAAGFTGDGRVCYETERPVDHCQRGTHDCDAPERSRCSYTGDSSYICSCLPGFSGDGRACQDIDECQPGRCHSDAICHNTQGSFTCQCRPGFHGDGFSCTPGSDREQTACERHKEAAQASSSSSGGFFFFRPRPAVGQYVPSCDAYGAYETLQCHASVAQCWCVDSSGQEIPGSRAQPSSRPMCLDHNVAPPLIGPTPRADISPLTPGANLLFTQSGRIDHIPLDGIRMMKDEAKTVLHEPVSSANVIKMTFSSDLGSPEGIAIDHMSRNMYWTDSILDRIDVSRLDGSQRRVLFDDDLINPRPIIADPAFGYLFWSDWNRDGPKIERSGLDGSDRTVLVQDGLGLPNALTFDPQSRRLCWADAGTRQVECIDPFSRLRRKLTEGIQYPFAIVSYGRNLYYTDWRREAVVAMDRHDGMEVEEFLPQRRSRTYGIAITYPQCPAGVNYCSRDNGGCSHLCLPRPGGFTCRCPDARDGSCVERDENF</sequence>
<accession>A0A671LZD1</accession>
<keyword evidence="5 15" id="KW-0732">Signal</keyword>
<keyword evidence="11" id="KW-0325">Glycoprotein</keyword>
<evidence type="ECO:0000259" key="18">
    <source>
        <dbReference type="PROSITE" id="PS51162"/>
    </source>
</evidence>
<dbReference type="SMART" id="SM00539">
    <property type="entry name" value="NIDO"/>
    <property type="match status" value="1"/>
</dbReference>
<feature type="domain" description="Thyroglobulin type-1" evidence="18">
    <location>
        <begin position="765"/>
        <end position="842"/>
    </location>
</feature>
<dbReference type="InterPro" id="IPR009030">
    <property type="entry name" value="Growth_fac_rcpt_cys_sf"/>
</dbReference>
<evidence type="ECO:0000256" key="5">
    <source>
        <dbReference type="ARBA" id="ARBA00022729"/>
    </source>
</evidence>
<dbReference type="InterPro" id="IPR001881">
    <property type="entry name" value="EGF-like_Ca-bd_dom"/>
</dbReference>
<evidence type="ECO:0000256" key="7">
    <source>
        <dbReference type="ARBA" id="ARBA00022837"/>
    </source>
</evidence>
<feature type="chain" id="PRO_5025473880" evidence="15">
    <location>
        <begin position="20"/>
        <end position="1143"/>
    </location>
</feature>
<proteinExistence type="predicted"/>
<dbReference type="Gene3D" id="4.10.800.10">
    <property type="entry name" value="Thyroglobulin type-1"/>
    <property type="match status" value="1"/>
</dbReference>
<dbReference type="GO" id="GO:0007160">
    <property type="term" value="P:cell-matrix adhesion"/>
    <property type="evidence" value="ECO:0007669"/>
    <property type="project" value="InterPro"/>
</dbReference>
<dbReference type="SMART" id="SM00682">
    <property type="entry name" value="G2F"/>
    <property type="match status" value="1"/>
</dbReference>
<reference evidence="20" key="2">
    <citation type="submission" date="2025-09" db="UniProtKB">
        <authorList>
            <consortium name="Ensembl"/>
        </authorList>
    </citation>
    <scope>IDENTIFICATION</scope>
</reference>
<feature type="domain" description="EGF-like" evidence="16">
    <location>
        <begin position="630"/>
        <end position="671"/>
    </location>
</feature>
<dbReference type="SMART" id="SM00179">
    <property type="entry name" value="EGF_CA"/>
    <property type="match status" value="5"/>
</dbReference>
<dbReference type="Pfam" id="PF07474">
    <property type="entry name" value="G2F"/>
    <property type="match status" value="1"/>
</dbReference>
<evidence type="ECO:0000259" key="19">
    <source>
        <dbReference type="PROSITE" id="PS51220"/>
    </source>
</evidence>
<evidence type="ECO:0000256" key="1">
    <source>
        <dbReference type="ARBA" id="ARBA00004302"/>
    </source>
</evidence>
<dbReference type="CDD" id="cd00191">
    <property type="entry name" value="TY"/>
    <property type="match status" value="1"/>
</dbReference>
<dbReference type="GO" id="GO:0042813">
    <property type="term" value="F:Wnt receptor activity"/>
    <property type="evidence" value="ECO:0007669"/>
    <property type="project" value="TreeGrafter"/>
</dbReference>
<keyword evidence="2" id="KW-0964">Secreted</keyword>
<dbReference type="GO" id="GO:0060070">
    <property type="term" value="P:canonical Wnt signaling pathway"/>
    <property type="evidence" value="ECO:0007669"/>
    <property type="project" value="TreeGrafter"/>
</dbReference>
<evidence type="ECO:0000256" key="11">
    <source>
        <dbReference type="ARBA" id="ARBA00023180"/>
    </source>
</evidence>
<dbReference type="InterPro" id="IPR000033">
    <property type="entry name" value="LDLR_classB_rpt"/>
</dbReference>
<dbReference type="AlphaFoldDB" id="A0A671LZD1"/>
<evidence type="ECO:0000259" key="16">
    <source>
        <dbReference type="PROSITE" id="PS50026"/>
    </source>
</evidence>
<evidence type="ECO:0000256" key="6">
    <source>
        <dbReference type="ARBA" id="ARBA00022737"/>
    </source>
</evidence>
<feature type="domain" description="EGF-like" evidence="16">
    <location>
        <begin position="676"/>
        <end position="719"/>
    </location>
</feature>
<dbReference type="PANTHER" id="PTHR46513">
    <property type="entry name" value="VITELLOGENIN RECEPTOR-LIKE PROTEIN-RELATED-RELATED"/>
    <property type="match status" value="1"/>
</dbReference>
<keyword evidence="4 12" id="KW-0245">EGF-like domain</keyword>
<dbReference type="PANTHER" id="PTHR46513:SF6">
    <property type="entry name" value="NIDOGEN-1"/>
    <property type="match status" value="1"/>
</dbReference>
<evidence type="ECO:0000256" key="14">
    <source>
        <dbReference type="PROSITE-ProRule" id="PRU00500"/>
    </source>
</evidence>
<dbReference type="SMART" id="SM00211">
    <property type="entry name" value="TY"/>
    <property type="match status" value="1"/>
</dbReference>
<evidence type="ECO:0000259" key="17">
    <source>
        <dbReference type="PROSITE" id="PS50993"/>
    </source>
</evidence>
<organism evidence="20 21">
    <name type="scientific">Sinocyclocheilus anshuiensis</name>
    <dbReference type="NCBI Taxonomy" id="1608454"/>
    <lineage>
        <taxon>Eukaryota</taxon>
        <taxon>Metazoa</taxon>
        <taxon>Chordata</taxon>
        <taxon>Craniata</taxon>
        <taxon>Vertebrata</taxon>
        <taxon>Euteleostomi</taxon>
        <taxon>Actinopterygii</taxon>
        <taxon>Neopterygii</taxon>
        <taxon>Teleostei</taxon>
        <taxon>Ostariophysi</taxon>
        <taxon>Cypriniformes</taxon>
        <taxon>Cyprinidae</taxon>
        <taxon>Cyprininae</taxon>
        <taxon>Sinocyclocheilus</taxon>
    </lineage>
</organism>
<dbReference type="PROSITE" id="PS51120">
    <property type="entry name" value="LDLRB"/>
    <property type="match status" value="2"/>
</dbReference>
<dbReference type="Proteomes" id="UP000472260">
    <property type="component" value="Unassembled WGS sequence"/>
</dbReference>
<protein>
    <submittedName>
        <fullName evidence="20">Nidogen-1-like</fullName>
    </submittedName>
</protein>
<comment type="subcellular location">
    <subcellularLocation>
        <location evidence="1">Secreted</location>
        <location evidence="1">Extracellular space</location>
        <location evidence="1">Extracellular matrix</location>
        <location evidence="1">Basement membrane</location>
    </subcellularLocation>
</comment>
<dbReference type="PROSITE" id="PS51162">
    <property type="entry name" value="THYROGLOBULIN_1_2"/>
    <property type="match status" value="1"/>
</dbReference>
<keyword evidence="21" id="KW-1185">Reference proteome</keyword>
<dbReference type="Pfam" id="PF12947">
    <property type="entry name" value="EGF_3"/>
    <property type="match status" value="2"/>
</dbReference>
<dbReference type="InterPro" id="IPR003886">
    <property type="entry name" value="NIDO_dom"/>
</dbReference>
<evidence type="ECO:0000313" key="21">
    <source>
        <dbReference type="Proteomes" id="UP000472260"/>
    </source>
</evidence>
<dbReference type="SUPFAM" id="SSF57610">
    <property type="entry name" value="Thyroglobulin type-1 domain"/>
    <property type="match status" value="1"/>
</dbReference>
<dbReference type="PROSITE" id="PS50993">
    <property type="entry name" value="NIDOGEN_G2"/>
    <property type="match status" value="1"/>
</dbReference>
<evidence type="ECO:0000256" key="10">
    <source>
        <dbReference type="ARBA" id="ARBA00023157"/>
    </source>
</evidence>
<dbReference type="SUPFAM" id="SSF63825">
    <property type="entry name" value="YWTD domain"/>
    <property type="match status" value="1"/>
</dbReference>
<dbReference type="InterPro" id="IPR036857">
    <property type="entry name" value="Thyroglobulin_1_sf"/>
</dbReference>
<dbReference type="PROSITE" id="PS51220">
    <property type="entry name" value="NIDO"/>
    <property type="match status" value="1"/>
</dbReference>
<dbReference type="PROSITE" id="PS01187">
    <property type="entry name" value="EGF_CA"/>
    <property type="match status" value="1"/>
</dbReference>
<feature type="domain" description="EGF-like" evidence="16">
    <location>
        <begin position="720"/>
        <end position="756"/>
    </location>
</feature>
<keyword evidence="8" id="KW-0084">Basement membrane</keyword>
<evidence type="ECO:0000313" key="20">
    <source>
        <dbReference type="Ensembl" id="ENSSANP00000025896.1"/>
    </source>
</evidence>
<keyword evidence="6" id="KW-0677">Repeat</keyword>
<dbReference type="GO" id="GO:0005886">
    <property type="term" value="C:plasma membrane"/>
    <property type="evidence" value="ECO:0007669"/>
    <property type="project" value="TreeGrafter"/>
</dbReference>
<dbReference type="Pfam" id="PF14670">
    <property type="entry name" value="FXa_inhibition"/>
    <property type="match status" value="1"/>
</dbReference>
<dbReference type="InterPro" id="IPR024731">
    <property type="entry name" value="NELL2-like_EGF"/>
</dbReference>
<feature type="disulfide bond" evidence="14">
    <location>
        <begin position="812"/>
        <end position="819"/>
    </location>
</feature>
<dbReference type="PROSITE" id="PS01186">
    <property type="entry name" value="EGF_2"/>
    <property type="match status" value="3"/>
</dbReference>